<dbReference type="RefSeq" id="WP_122183137.1">
    <property type="nucleotide sequence ID" value="NZ_RFFJ01000029.1"/>
</dbReference>
<evidence type="ECO:0000256" key="1">
    <source>
        <dbReference type="SAM" id="MobiDB-lite"/>
    </source>
</evidence>
<dbReference type="GO" id="GO:0016791">
    <property type="term" value="F:phosphatase activity"/>
    <property type="evidence" value="ECO:0007669"/>
    <property type="project" value="TreeGrafter"/>
</dbReference>
<gene>
    <name evidence="2" type="ORF">EBN88_08235</name>
</gene>
<dbReference type="AlphaFoldDB" id="A0A3M2M0Q1"/>
<organism evidence="2 3">
    <name type="scientific">Streptomyces triticirhizae</name>
    <dbReference type="NCBI Taxonomy" id="2483353"/>
    <lineage>
        <taxon>Bacteria</taxon>
        <taxon>Bacillati</taxon>
        <taxon>Actinomycetota</taxon>
        <taxon>Actinomycetes</taxon>
        <taxon>Kitasatosporales</taxon>
        <taxon>Streptomycetaceae</taxon>
        <taxon>Streptomyces</taxon>
    </lineage>
</organism>
<reference evidence="2 3" key="1">
    <citation type="submission" date="2018-10" db="EMBL/GenBank/DDBJ databases">
        <title>Isolation, diversity and antifungal activity of actinobacteria from wheat.</title>
        <authorList>
            <person name="Han C."/>
        </authorList>
    </citation>
    <scope>NUCLEOTIDE SEQUENCE [LARGE SCALE GENOMIC DNA]</scope>
    <source>
        <strain evidence="2 3">NEAU-YY642</strain>
    </source>
</reference>
<dbReference type="NCBIfam" id="TIGR00099">
    <property type="entry name" value="Cof-subfamily"/>
    <property type="match status" value="1"/>
</dbReference>
<dbReference type="Gene3D" id="3.30.1240.10">
    <property type="match status" value="1"/>
</dbReference>
<evidence type="ECO:0000313" key="3">
    <source>
        <dbReference type="Proteomes" id="UP000278673"/>
    </source>
</evidence>
<dbReference type="SUPFAM" id="SSF56784">
    <property type="entry name" value="HAD-like"/>
    <property type="match status" value="1"/>
</dbReference>
<dbReference type="InterPro" id="IPR023214">
    <property type="entry name" value="HAD_sf"/>
</dbReference>
<dbReference type="Gene3D" id="3.40.50.1000">
    <property type="entry name" value="HAD superfamily/HAD-like"/>
    <property type="match status" value="1"/>
</dbReference>
<dbReference type="PANTHER" id="PTHR10000:SF8">
    <property type="entry name" value="HAD SUPERFAMILY HYDROLASE-LIKE, TYPE 3"/>
    <property type="match status" value="1"/>
</dbReference>
<comment type="caution">
    <text evidence="2">The sequence shown here is derived from an EMBL/GenBank/DDBJ whole genome shotgun (WGS) entry which is preliminary data.</text>
</comment>
<proteinExistence type="predicted"/>
<accession>A0A3M2M0Q1</accession>
<feature type="compositionally biased region" description="Gly residues" evidence="1">
    <location>
        <begin position="151"/>
        <end position="163"/>
    </location>
</feature>
<dbReference type="InterPro" id="IPR036412">
    <property type="entry name" value="HAD-like_sf"/>
</dbReference>
<dbReference type="InterPro" id="IPR000150">
    <property type="entry name" value="Cof"/>
</dbReference>
<feature type="region of interest" description="Disordered" evidence="1">
    <location>
        <begin position="149"/>
        <end position="170"/>
    </location>
</feature>
<dbReference type="PANTHER" id="PTHR10000">
    <property type="entry name" value="PHOSPHOSERINE PHOSPHATASE"/>
    <property type="match status" value="1"/>
</dbReference>
<dbReference type="GO" id="GO:0005829">
    <property type="term" value="C:cytosol"/>
    <property type="evidence" value="ECO:0007669"/>
    <property type="project" value="TreeGrafter"/>
</dbReference>
<name>A0A3M2M0Q1_9ACTN</name>
<dbReference type="Proteomes" id="UP000278673">
    <property type="component" value="Unassembled WGS sequence"/>
</dbReference>
<dbReference type="EMBL" id="RFFJ01000029">
    <property type="protein sequence ID" value="RMI43002.1"/>
    <property type="molecule type" value="Genomic_DNA"/>
</dbReference>
<sequence>MSHARPGPLAGAPVPAQPAGPGGPFPYRLIATDLDGTLLRTDESISPRTRAALRAAVAAGALHVVATGRSVAWTRHILRDLGYEGLAVCGQGAQLYHAGEDRLVTSVTLDRALARAVVTRLEAAFGPLGVAANRDGLNGQVVMDERFHTGPGSGFGEDAGTGPGPDAPQRARERAALFAEPLIKLYLRHPTWGDDELAAAATAEVGDAVGLVVSGEGLVEVLPLGLGKATGLALAARRLGVRAAEAIAFGDMPNDLSMFAWAGHSVAMGGAHPEVRAAADEVTEGNDADGIALVLERLLTRGR</sequence>
<dbReference type="GO" id="GO:0000287">
    <property type="term" value="F:magnesium ion binding"/>
    <property type="evidence" value="ECO:0007669"/>
    <property type="project" value="TreeGrafter"/>
</dbReference>
<keyword evidence="3" id="KW-1185">Reference proteome</keyword>
<dbReference type="Pfam" id="PF08282">
    <property type="entry name" value="Hydrolase_3"/>
    <property type="match status" value="2"/>
</dbReference>
<protein>
    <submittedName>
        <fullName evidence="2">HAD family phosphatase</fullName>
    </submittedName>
</protein>
<evidence type="ECO:0000313" key="2">
    <source>
        <dbReference type="EMBL" id="RMI43002.1"/>
    </source>
</evidence>